<feature type="region of interest" description="Disordered" evidence="1">
    <location>
        <begin position="1"/>
        <end position="44"/>
    </location>
</feature>
<evidence type="ECO:0000313" key="3">
    <source>
        <dbReference type="Proteomes" id="UP001066276"/>
    </source>
</evidence>
<protein>
    <submittedName>
        <fullName evidence="2">Uncharacterized protein</fullName>
    </submittedName>
</protein>
<keyword evidence="3" id="KW-1185">Reference proteome</keyword>
<gene>
    <name evidence="2" type="ORF">NDU88_004539</name>
</gene>
<comment type="caution">
    <text evidence="2">The sequence shown here is derived from an EMBL/GenBank/DDBJ whole genome shotgun (WGS) entry which is preliminary data.</text>
</comment>
<dbReference type="EMBL" id="JANPWB010000003">
    <property type="protein sequence ID" value="KAJ1200718.1"/>
    <property type="molecule type" value="Genomic_DNA"/>
</dbReference>
<feature type="compositionally biased region" description="Basic and acidic residues" evidence="1">
    <location>
        <begin position="1"/>
        <end position="11"/>
    </location>
</feature>
<reference evidence="2" key="1">
    <citation type="journal article" date="2022" name="bioRxiv">
        <title>Sequencing and chromosome-scale assembly of the giantPleurodeles waltlgenome.</title>
        <authorList>
            <person name="Brown T."/>
            <person name="Elewa A."/>
            <person name="Iarovenko S."/>
            <person name="Subramanian E."/>
            <person name="Araus A.J."/>
            <person name="Petzold A."/>
            <person name="Susuki M."/>
            <person name="Suzuki K.-i.T."/>
            <person name="Hayashi T."/>
            <person name="Toyoda A."/>
            <person name="Oliveira C."/>
            <person name="Osipova E."/>
            <person name="Leigh N.D."/>
            <person name="Simon A."/>
            <person name="Yun M.H."/>
        </authorList>
    </citation>
    <scope>NUCLEOTIDE SEQUENCE</scope>
    <source>
        <strain evidence="2">20211129_DDA</strain>
        <tissue evidence="2">Liver</tissue>
    </source>
</reference>
<organism evidence="2 3">
    <name type="scientific">Pleurodeles waltl</name>
    <name type="common">Iberian ribbed newt</name>
    <dbReference type="NCBI Taxonomy" id="8319"/>
    <lineage>
        <taxon>Eukaryota</taxon>
        <taxon>Metazoa</taxon>
        <taxon>Chordata</taxon>
        <taxon>Craniata</taxon>
        <taxon>Vertebrata</taxon>
        <taxon>Euteleostomi</taxon>
        <taxon>Amphibia</taxon>
        <taxon>Batrachia</taxon>
        <taxon>Caudata</taxon>
        <taxon>Salamandroidea</taxon>
        <taxon>Salamandridae</taxon>
        <taxon>Pleurodelinae</taxon>
        <taxon>Pleurodeles</taxon>
    </lineage>
</organism>
<name>A0AAV7VGI2_PLEWA</name>
<dbReference type="AlphaFoldDB" id="A0AAV7VGI2"/>
<dbReference type="Proteomes" id="UP001066276">
    <property type="component" value="Chromosome 2_1"/>
</dbReference>
<evidence type="ECO:0000313" key="2">
    <source>
        <dbReference type="EMBL" id="KAJ1200718.1"/>
    </source>
</evidence>
<accession>A0AAV7VGI2</accession>
<sequence length="91" mass="9700">SPSQCDNERTPETTTSPLDKSLSEENTPGGEDNDDDSGLSGILGQSTPVSLTVLTTTPPSPVATISQVTIRPQTCVPRTVNTIMCCPQYRY</sequence>
<feature type="non-terminal residue" evidence="2">
    <location>
        <position position="1"/>
    </location>
</feature>
<evidence type="ECO:0000256" key="1">
    <source>
        <dbReference type="SAM" id="MobiDB-lite"/>
    </source>
</evidence>
<proteinExistence type="predicted"/>